<name>A0A6M0CG84_9FLAO</name>
<protein>
    <submittedName>
        <fullName evidence="6">Substrate-binding domain-containing protein</fullName>
    </submittedName>
</protein>
<evidence type="ECO:0000256" key="3">
    <source>
        <dbReference type="ARBA" id="ARBA00023163"/>
    </source>
</evidence>
<gene>
    <name evidence="6" type="ORF">GWK10_06825</name>
</gene>
<evidence type="ECO:0000313" key="7">
    <source>
        <dbReference type="Proteomes" id="UP000474296"/>
    </source>
</evidence>
<evidence type="ECO:0000259" key="4">
    <source>
        <dbReference type="PROSITE" id="PS50932"/>
    </source>
</evidence>
<dbReference type="Gene3D" id="3.40.50.2300">
    <property type="match status" value="2"/>
</dbReference>
<feature type="domain" description="HTH lacI-type" evidence="4">
    <location>
        <begin position="5"/>
        <end position="59"/>
    </location>
</feature>
<feature type="domain" description="HTH cro/C1-type" evidence="5">
    <location>
        <begin position="2"/>
        <end position="53"/>
    </location>
</feature>
<dbReference type="SUPFAM" id="SSF47413">
    <property type="entry name" value="lambda repressor-like DNA-binding domains"/>
    <property type="match status" value="1"/>
</dbReference>
<dbReference type="InterPro" id="IPR046335">
    <property type="entry name" value="LacI/GalR-like_sensor"/>
</dbReference>
<dbReference type="SUPFAM" id="SSF53822">
    <property type="entry name" value="Periplasmic binding protein-like I"/>
    <property type="match status" value="1"/>
</dbReference>
<proteinExistence type="predicted"/>
<dbReference type="PROSITE" id="PS50932">
    <property type="entry name" value="HTH_LACI_2"/>
    <property type="match status" value="1"/>
</dbReference>
<keyword evidence="7" id="KW-1185">Reference proteome</keyword>
<dbReference type="EMBL" id="JAABOQ010000003">
    <property type="protein sequence ID" value="NER16916.1"/>
    <property type="molecule type" value="Genomic_DNA"/>
</dbReference>
<keyword evidence="3" id="KW-0804">Transcription</keyword>
<dbReference type="Gene3D" id="1.10.260.40">
    <property type="entry name" value="lambda repressor-like DNA-binding domains"/>
    <property type="match status" value="1"/>
</dbReference>
<dbReference type="CDD" id="cd01392">
    <property type="entry name" value="HTH_LacI"/>
    <property type="match status" value="1"/>
</dbReference>
<dbReference type="GO" id="GO:0000976">
    <property type="term" value="F:transcription cis-regulatory region binding"/>
    <property type="evidence" value="ECO:0007669"/>
    <property type="project" value="TreeGrafter"/>
</dbReference>
<evidence type="ECO:0000256" key="1">
    <source>
        <dbReference type="ARBA" id="ARBA00023015"/>
    </source>
</evidence>
<dbReference type="RefSeq" id="WP_164030662.1">
    <property type="nucleotide sequence ID" value="NZ_JAABOQ010000003.1"/>
</dbReference>
<sequence length="346" mass="39008">MKRKMTLKQIARELDVSISTVSKALHDSKEISQDNRDRIQAFAKLYNYRPNNIALSLKNQKTKKIGVIIPEIVHHYFAKVISGIEKVANRRGYNVIIAVSNEAFDKEVINVDTLITANIDGFIMSISKETMLKQDYHHLKESINQGVPIVMFDRVVNEVACDKVIINDTEAARQGVLHLINSGCKNIVLVGTKDYINIGRLRTEGYIQALTENNIEVREELILKLEEAGDNIEEQQGVEARLNKIFDENPEIDGVFAVNEIYAITSLNLARNRGLSVPEDVSVVSFSNGVLSRHARPSLTTVNQQGEYMGEVSAEILIDKLEEVTSEEEFETRIIPTELLKRETTK</sequence>
<dbReference type="PANTHER" id="PTHR30146">
    <property type="entry name" value="LACI-RELATED TRANSCRIPTIONAL REPRESSOR"/>
    <property type="match status" value="1"/>
</dbReference>
<reference evidence="6 7" key="1">
    <citation type="submission" date="2020-01" db="EMBL/GenBank/DDBJ databases">
        <title>Spongiivirga citrea KCTC 32990T.</title>
        <authorList>
            <person name="Wang G."/>
        </authorList>
    </citation>
    <scope>NUCLEOTIDE SEQUENCE [LARGE SCALE GENOMIC DNA]</scope>
    <source>
        <strain evidence="6 7">KCTC 32990</strain>
    </source>
</reference>
<organism evidence="6 7">
    <name type="scientific">Spongiivirga citrea</name>
    <dbReference type="NCBI Taxonomy" id="1481457"/>
    <lineage>
        <taxon>Bacteria</taxon>
        <taxon>Pseudomonadati</taxon>
        <taxon>Bacteroidota</taxon>
        <taxon>Flavobacteriia</taxon>
        <taxon>Flavobacteriales</taxon>
        <taxon>Flavobacteriaceae</taxon>
        <taxon>Spongiivirga</taxon>
    </lineage>
</organism>
<dbReference type="Pfam" id="PF13377">
    <property type="entry name" value="Peripla_BP_3"/>
    <property type="match status" value="1"/>
</dbReference>
<comment type="caution">
    <text evidence="6">The sequence shown here is derived from an EMBL/GenBank/DDBJ whole genome shotgun (WGS) entry which is preliminary data.</text>
</comment>
<dbReference type="CDD" id="cd06267">
    <property type="entry name" value="PBP1_LacI_sugar_binding-like"/>
    <property type="match status" value="1"/>
</dbReference>
<keyword evidence="1" id="KW-0805">Transcription regulation</keyword>
<dbReference type="AlphaFoldDB" id="A0A6M0CG84"/>
<dbReference type="InterPro" id="IPR001387">
    <property type="entry name" value="Cro/C1-type_HTH"/>
</dbReference>
<dbReference type="InterPro" id="IPR028082">
    <property type="entry name" value="Peripla_BP_I"/>
</dbReference>
<dbReference type="InterPro" id="IPR010982">
    <property type="entry name" value="Lambda_DNA-bd_dom_sf"/>
</dbReference>
<dbReference type="GO" id="GO:0003700">
    <property type="term" value="F:DNA-binding transcription factor activity"/>
    <property type="evidence" value="ECO:0007669"/>
    <property type="project" value="TreeGrafter"/>
</dbReference>
<accession>A0A6M0CG84</accession>
<dbReference type="InterPro" id="IPR000843">
    <property type="entry name" value="HTH_LacI"/>
</dbReference>
<evidence type="ECO:0000313" key="6">
    <source>
        <dbReference type="EMBL" id="NER16916.1"/>
    </source>
</evidence>
<dbReference type="Proteomes" id="UP000474296">
    <property type="component" value="Unassembled WGS sequence"/>
</dbReference>
<dbReference type="SMART" id="SM00354">
    <property type="entry name" value="HTH_LACI"/>
    <property type="match status" value="1"/>
</dbReference>
<dbReference type="Pfam" id="PF00356">
    <property type="entry name" value="LacI"/>
    <property type="match status" value="1"/>
</dbReference>
<dbReference type="PROSITE" id="PS50943">
    <property type="entry name" value="HTH_CROC1"/>
    <property type="match status" value="1"/>
</dbReference>
<evidence type="ECO:0000259" key="5">
    <source>
        <dbReference type="PROSITE" id="PS50943"/>
    </source>
</evidence>
<keyword evidence="2" id="KW-0238">DNA-binding</keyword>
<dbReference type="PANTHER" id="PTHR30146:SF109">
    <property type="entry name" value="HTH-TYPE TRANSCRIPTIONAL REGULATOR GALS"/>
    <property type="match status" value="1"/>
</dbReference>
<evidence type="ECO:0000256" key="2">
    <source>
        <dbReference type="ARBA" id="ARBA00023125"/>
    </source>
</evidence>